<dbReference type="OrthoDB" id="270167at2759"/>
<dbReference type="Pfam" id="PF00581">
    <property type="entry name" value="Rhodanese"/>
    <property type="match status" value="2"/>
</dbReference>
<feature type="domain" description="Rhodanese" evidence="3">
    <location>
        <begin position="15"/>
        <end position="136"/>
    </location>
</feature>
<evidence type="ECO:0000313" key="5">
    <source>
        <dbReference type="Proteomes" id="UP000053599"/>
    </source>
</evidence>
<dbReference type="InterPro" id="IPR036873">
    <property type="entry name" value="Rhodanese-like_dom_sf"/>
</dbReference>
<dbReference type="GO" id="GO:0004792">
    <property type="term" value="F:thiosulfate-cyanide sulfurtransferase activity"/>
    <property type="evidence" value="ECO:0007669"/>
    <property type="project" value="TreeGrafter"/>
</dbReference>
<reference evidence="4 5" key="1">
    <citation type="submission" date="2015-01" db="EMBL/GenBank/DDBJ databases">
        <title>The Genome Sequence of Exophiala sideris CBS121828.</title>
        <authorList>
            <consortium name="The Broad Institute Genomics Platform"/>
            <person name="Cuomo C."/>
            <person name="de Hoog S."/>
            <person name="Gorbushina A."/>
            <person name="Stielow B."/>
            <person name="Teixiera M."/>
            <person name="Abouelleil A."/>
            <person name="Chapman S.B."/>
            <person name="Priest M."/>
            <person name="Young S.K."/>
            <person name="Wortman J."/>
            <person name="Nusbaum C."/>
            <person name="Birren B."/>
        </authorList>
    </citation>
    <scope>NUCLEOTIDE SEQUENCE [LARGE SCALE GENOMIC DNA]</scope>
    <source>
        <strain evidence="4 5">CBS 121828</strain>
    </source>
</reference>
<dbReference type="Gene3D" id="3.40.250.10">
    <property type="entry name" value="Rhodanese-like domain"/>
    <property type="match status" value="2"/>
</dbReference>
<dbReference type="HOGENOM" id="CLU_031618_3_1_1"/>
<sequence length="293" mass="31891">MSVPLIIPPTSPLLSEPGAVILDASWLYEPDPPTRNAYEEFLAGPRFPNARFWDLDAVSEPHPDGYALMLPSPERFAAFAGKHGVTKDSHVIVYDNEGVFAAPRTAWTFKVYGHEKISVINGGLPRARKQGVKLETGPPKHFAETKYPVPALDHGAVVHFDEALKLAQRPSTSADGTLLIDARPASSYQSGHIPTSLLLDFPSSLLEDPAKFTYLRDPEELKHHIASQLGQDTLNEILSRKVTVVNTCGGGLSAAINWLSLQSLGVDSRLYDEAWGGYSARSGTPRVTGPYPL</sequence>
<dbReference type="PANTHER" id="PTHR11364:SF27">
    <property type="entry name" value="SULFURTRANSFERASE"/>
    <property type="match status" value="1"/>
</dbReference>
<dbReference type="EMBL" id="KN846953">
    <property type="protein sequence ID" value="KIV79065.1"/>
    <property type="molecule type" value="Genomic_DNA"/>
</dbReference>
<name>A0A0D1VSL5_9EURO</name>
<dbReference type="InterPro" id="IPR045078">
    <property type="entry name" value="TST/MPST-like"/>
</dbReference>
<gene>
    <name evidence="4" type="ORF">PV11_06652</name>
</gene>
<dbReference type="CDD" id="cd01448">
    <property type="entry name" value="TST_Repeat_1"/>
    <property type="match status" value="1"/>
</dbReference>
<accession>A0A0D1VSL5</accession>
<feature type="domain" description="Rhodanese" evidence="3">
    <location>
        <begin position="173"/>
        <end position="287"/>
    </location>
</feature>
<evidence type="ECO:0000259" key="3">
    <source>
        <dbReference type="PROSITE" id="PS50206"/>
    </source>
</evidence>
<protein>
    <recommendedName>
        <fullName evidence="3">Rhodanese domain-containing protein</fullName>
    </recommendedName>
</protein>
<dbReference type="PANTHER" id="PTHR11364">
    <property type="entry name" value="THIOSULFATE SULFERTANSFERASE"/>
    <property type="match status" value="1"/>
</dbReference>
<dbReference type="AlphaFoldDB" id="A0A0D1VSL5"/>
<dbReference type="Proteomes" id="UP000053599">
    <property type="component" value="Unassembled WGS sequence"/>
</dbReference>
<dbReference type="InterPro" id="IPR001763">
    <property type="entry name" value="Rhodanese-like_dom"/>
</dbReference>
<evidence type="ECO:0000256" key="1">
    <source>
        <dbReference type="ARBA" id="ARBA00022679"/>
    </source>
</evidence>
<dbReference type="GO" id="GO:0005739">
    <property type="term" value="C:mitochondrion"/>
    <property type="evidence" value="ECO:0007669"/>
    <property type="project" value="TreeGrafter"/>
</dbReference>
<dbReference type="SMART" id="SM00450">
    <property type="entry name" value="RHOD"/>
    <property type="match status" value="2"/>
</dbReference>
<keyword evidence="1" id="KW-0808">Transferase</keyword>
<dbReference type="PROSITE" id="PS50206">
    <property type="entry name" value="RHODANESE_3"/>
    <property type="match status" value="2"/>
</dbReference>
<dbReference type="STRING" id="1016849.A0A0D1VSL5"/>
<proteinExistence type="predicted"/>
<organism evidence="4 5">
    <name type="scientific">Exophiala sideris</name>
    <dbReference type="NCBI Taxonomy" id="1016849"/>
    <lineage>
        <taxon>Eukaryota</taxon>
        <taxon>Fungi</taxon>
        <taxon>Dikarya</taxon>
        <taxon>Ascomycota</taxon>
        <taxon>Pezizomycotina</taxon>
        <taxon>Eurotiomycetes</taxon>
        <taxon>Chaetothyriomycetidae</taxon>
        <taxon>Chaetothyriales</taxon>
        <taxon>Herpotrichiellaceae</taxon>
        <taxon>Exophiala</taxon>
    </lineage>
</organism>
<dbReference type="SUPFAM" id="SSF52821">
    <property type="entry name" value="Rhodanese/Cell cycle control phosphatase"/>
    <property type="match status" value="2"/>
</dbReference>
<evidence type="ECO:0000313" key="4">
    <source>
        <dbReference type="EMBL" id="KIV79065.1"/>
    </source>
</evidence>
<evidence type="ECO:0000256" key="2">
    <source>
        <dbReference type="ARBA" id="ARBA00022737"/>
    </source>
</evidence>
<keyword evidence="2" id="KW-0677">Repeat</keyword>